<reference evidence="2" key="1">
    <citation type="submission" date="2016-06" db="EMBL/GenBank/DDBJ databases">
        <title>Parallel loss of symbiosis genes in relatives of nitrogen-fixing non-legume Parasponia.</title>
        <authorList>
            <person name="Van Velzen R."/>
            <person name="Holmer R."/>
            <person name="Bu F."/>
            <person name="Rutten L."/>
            <person name="Van Zeijl A."/>
            <person name="Liu W."/>
            <person name="Santuari L."/>
            <person name="Cao Q."/>
            <person name="Sharma T."/>
            <person name="Shen D."/>
            <person name="Roswanjaya Y."/>
            <person name="Wardhani T."/>
            <person name="Kalhor M.S."/>
            <person name="Jansen J."/>
            <person name="Van den Hoogen J."/>
            <person name="Gungor B."/>
            <person name="Hartog M."/>
            <person name="Hontelez J."/>
            <person name="Verver J."/>
            <person name="Yang W.-C."/>
            <person name="Schijlen E."/>
            <person name="Repin R."/>
            <person name="Schilthuizen M."/>
            <person name="Schranz E."/>
            <person name="Heidstra R."/>
            <person name="Miyata K."/>
            <person name="Fedorova E."/>
            <person name="Kohlen W."/>
            <person name="Bisseling T."/>
            <person name="Smit S."/>
            <person name="Geurts R."/>
        </authorList>
    </citation>
    <scope>NUCLEOTIDE SEQUENCE [LARGE SCALE GENOMIC DNA]</scope>
    <source>
        <strain evidence="2">cv. RG33-2</strain>
    </source>
</reference>
<dbReference type="AlphaFoldDB" id="A0A2P5DDL2"/>
<keyword evidence="2" id="KW-1185">Reference proteome</keyword>
<dbReference type="STRING" id="63057.A0A2P5DDL2"/>
<evidence type="ECO:0000313" key="1">
    <source>
        <dbReference type="EMBL" id="PON71371.1"/>
    </source>
</evidence>
<evidence type="ECO:0000313" key="2">
    <source>
        <dbReference type="Proteomes" id="UP000237000"/>
    </source>
</evidence>
<organism evidence="1 2">
    <name type="scientific">Trema orientale</name>
    <name type="common">Charcoal tree</name>
    <name type="synonym">Celtis orientalis</name>
    <dbReference type="NCBI Taxonomy" id="63057"/>
    <lineage>
        <taxon>Eukaryota</taxon>
        <taxon>Viridiplantae</taxon>
        <taxon>Streptophyta</taxon>
        <taxon>Embryophyta</taxon>
        <taxon>Tracheophyta</taxon>
        <taxon>Spermatophyta</taxon>
        <taxon>Magnoliopsida</taxon>
        <taxon>eudicotyledons</taxon>
        <taxon>Gunneridae</taxon>
        <taxon>Pentapetalae</taxon>
        <taxon>rosids</taxon>
        <taxon>fabids</taxon>
        <taxon>Rosales</taxon>
        <taxon>Cannabaceae</taxon>
        <taxon>Trema</taxon>
    </lineage>
</organism>
<gene>
    <name evidence="1" type="ORF">TorRG33x02_254380</name>
</gene>
<dbReference type="InParanoid" id="A0A2P5DDL2"/>
<name>A0A2P5DDL2_TREOI</name>
<comment type="caution">
    <text evidence="1">The sequence shown here is derived from an EMBL/GenBank/DDBJ whole genome shotgun (WGS) entry which is preliminary data.</text>
</comment>
<dbReference type="EMBL" id="JXTC01000277">
    <property type="protein sequence ID" value="PON71371.1"/>
    <property type="molecule type" value="Genomic_DNA"/>
</dbReference>
<dbReference type="InterPro" id="IPR005050">
    <property type="entry name" value="Enod93"/>
</dbReference>
<dbReference type="Pfam" id="PF03386">
    <property type="entry name" value="ENOD93"/>
    <property type="match status" value="1"/>
</dbReference>
<proteinExistence type="predicted"/>
<dbReference type="OrthoDB" id="634154at2759"/>
<dbReference type="Proteomes" id="UP000237000">
    <property type="component" value="Unassembled WGS sequence"/>
</dbReference>
<sequence length="70" mass="8061">MGIPSEMRDFWANHRAPPLLIPSPLEERKVLNARQCTQASIASYFITADKTILECARRNSQFEEALRRQS</sequence>
<protein>
    <submittedName>
        <fullName evidence="1">Early nodulin 93 ENOD93 protein</fullName>
    </submittedName>
</protein>
<accession>A0A2P5DDL2</accession>